<reference evidence="2" key="1">
    <citation type="submission" date="2019-04" db="EMBL/GenBank/DDBJ databases">
        <title>Analysis of the testis transcriptome of the Chagas disease vector Rhodnius prolixus.</title>
        <authorList>
            <person name="Cesar J."/>
            <person name="Ribeiro J.M."/>
            <person name="Pereira M.H."/>
            <person name="Araujo R.N."/>
            <person name="Gontijo N.F."/>
            <person name="Pessoa G."/>
            <person name="Sant'Anna M.V."/>
            <person name="Sorgine M.H."/>
            <person name="Majerowicz D."/>
            <person name="Carvalho A.B."/>
            <person name="Braz G."/>
            <person name="Mesquita R."/>
            <person name="Lagerblad P.O."/>
            <person name="Koerich L.B."/>
        </authorList>
    </citation>
    <scope>NUCLEOTIDE SEQUENCE</scope>
</reference>
<proteinExistence type="predicted"/>
<name>A0A4P6D7K1_RHOPR</name>
<evidence type="ECO:0000313" key="2">
    <source>
        <dbReference type="EMBL" id="MOY46253.1"/>
    </source>
</evidence>
<dbReference type="EMBL" id="GHKJ01001223">
    <property type="protein sequence ID" value="MOY46253.1"/>
    <property type="molecule type" value="Transcribed_RNA"/>
</dbReference>
<sequence length="96" mass="11141">MKTAIVLIFVSCYLFIVQSTDEVKDMEIVKIPAPTLRSLKKFISMKTKSTDDRPTGWILLFKGNSKHKIRKHHGRMRPCPNGMKIDHMGNCRKPWN</sequence>
<keyword evidence="1" id="KW-0732">Signal</keyword>
<dbReference type="AlphaFoldDB" id="A0A4P6D7K1"/>
<protein>
    <submittedName>
        <fullName evidence="2">Uncharacterized protein</fullName>
    </submittedName>
</protein>
<accession>A0A4P6D7K1</accession>
<feature type="chain" id="PRO_5020205739" evidence="1">
    <location>
        <begin position="20"/>
        <end position="96"/>
    </location>
</feature>
<organism evidence="2">
    <name type="scientific">Rhodnius prolixus</name>
    <name type="common">Triatomid bug</name>
    <dbReference type="NCBI Taxonomy" id="13249"/>
    <lineage>
        <taxon>Eukaryota</taxon>
        <taxon>Metazoa</taxon>
        <taxon>Ecdysozoa</taxon>
        <taxon>Arthropoda</taxon>
        <taxon>Hexapoda</taxon>
        <taxon>Insecta</taxon>
        <taxon>Pterygota</taxon>
        <taxon>Neoptera</taxon>
        <taxon>Paraneoptera</taxon>
        <taxon>Hemiptera</taxon>
        <taxon>Heteroptera</taxon>
        <taxon>Panheteroptera</taxon>
        <taxon>Cimicomorpha</taxon>
        <taxon>Reduviidae</taxon>
        <taxon>Triatominae</taxon>
        <taxon>Rhodnius</taxon>
    </lineage>
</organism>
<feature type="signal peptide" evidence="1">
    <location>
        <begin position="1"/>
        <end position="19"/>
    </location>
</feature>
<evidence type="ECO:0000256" key="1">
    <source>
        <dbReference type="SAM" id="SignalP"/>
    </source>
</evidence>